<feature type="region of interest" description="Disordered" evidence="1">
    <location>
        <begin position="207"/>
        <end position="234"/>
    </location>
</feature>
<dbReference type="Gramene" id="TraesLDM2A03G00735730.1">
    <property type="protein sequence ID" value="TraesLDM2A03G00735730.1"/>
    <property type="gene ID" value="TraesLDM2A03G00735730"/>
</dbReference>
<protein>
    <submittedName>
        <fullName evidence="2">Uncharacterized protein</fullName>
    </submittedName>
</protein>
<dbReference type="Gramene" id="TraesCLE_scaffold_087158_01G000100.1">
    <property type="protein sequence ID" value="TraesCLE_scaffold_087158_01G000100.1"/>
    <property type="gene ID" value="TraesCLE_scaffold_087158_01G000100"/>
</dbReference>
<dbReference type="Gramene" id="TraesMAC2A03G00731960.1">
    <property type="protein sequence ID" value="TraesMAC2A03G00731960.1"/>
    <property type="gene ID" value="TraesMAC2A03G00731960"/>
</dbReference>
<sequence>MAIAPLPQDQTLLICIHAASRRRPQAKAPPRAPPPHLVVRQPEPNPGVRVAMPPPCSALVDEQHQQGDNRSRPGPPLNREQSPSSPRNRPDPTFPGPPRRRELAPSPSSSSARERARRASAHPRGTTGRWITPAPVPNHLRSVRAPPTVLVVKTLLHLQPHPAPWLHLPQQPVAAATTMVLGLVQLRGQCRRLELLRRSPLHLVRVAGAPPSPSSRRQAPQMRPPAPLVSSASKQLQRRTSVSILVSLAH</sequence>
<dbReference type="Gramene" id="TraesCS2A03G0835200.1">
    <property type="protein sequence ID" value="TraesCS2A03G0835200.1.CDS"/>
    <property type="gene ID" value="TraesCS2A03G0835200"/>
</dbReference>
<dbReference type="Gramene" id="TraesSTA2A03G00731420.1">
    <property type="protein sequence ID" value="TraesSTA2A03G00731420.1"/>
    <property type="gene ID" value="TraesSTA2A03G00731420"/>
</dbReference>
<reference evidence="2" key="2">
    <citation type="submission" date="2018-10" db="UniProtKB">
        <authorList>
            <consortium name="EnsemblPlants"/>
        </authorList>
    </citation>
    <scope>IDENTIFICATION</scope>
</reference>
<dbReference type="Gramene" id="TraesPARA_EIv1.0_0381890.1">
    <property type="protein sequence ID" value="TraesPARA_EIv1.0_0381890.1.CDS"/>
    <property type="gene ID" value="TraesPARA_EIv1.0_0381890"/>
</dbReference>
<dbReference type="Proteomes" id="UP000019116">
    <property type="component" value="Chromosome 2A"/>
</dbReference>
<dbReference type="Gramene" id="TraesWEE_scaffold_008546_01G000100.1">
    <property type="protein sequence ID" value="TraesWEE_scaffold_008546_01G000100.1"/>
    <property type="gene ID" value="TraesWEE_scaffold_008546_01G000100"/>
</dbReference>
<dbReference type="Gramene" id="TraesROB_scaffold_008371_01G000100.1">
    <property type="protein sequence ID" value="TraesROB_scaffold_008371_01G000100.1"/>
    <property type="gene ID" value="TraesROB_scaffold_008371_01G000100"/>
</dbReference>
<organism evidence="2">
    <name type="scientific">Triticum aestivum</name>
    <name type="common">Wheat</name>
    <dbReference type="NCBI Taxonomy" id="4565"/>
    <lineage>
        <taxon>Eukaryota</taxon>
        <taxon>Viridiplantae</taxon>
        <taxon>Streptophyta</taxon>
        <taxon>Embryophyta</taxon>
        <taxon>Tracheophyta</taxon>
        <taxon>Spermatophyta</taxon>
        <taxon>Magnoliopsida</taxon>
        <taxon>Liliopsida</taxon>
        <taxon>Poales</taxon>
        <taxon>Poaceae</taxon>
        <taxon>BOP clade</taxon>
        <taxon>Pooideae</taxon>
        <taxon>Triticodae</taxon>
        <taxon>Triticeae</taxon>
        <taxon>Triticinae</taxon>
        <taxon>Triticum</taxon>
    </lineage>
</organism>
<evidence type="ECO:0000313" key="3">
    <source>
        <dbReference type="Proteomes" id="UP000019116"/>
    </source>
</evidence>
<dbReference type="AlphaFoldDB" id="A0A3B6B0X5"/>
<feature type="region of interest" description="Disordered" evidence="1">
    <location>
        <begin position="21"/>
        <end position="141"/>
    </location>
</feature>
<evidence type="ECO:0000256" key="1">
    <source>
        <dbReference type="SAM" id="MobiDB-lite"/>
    </source>
</evidence>
<dbReference type="OrthoDB" id="10412305at2759"/>
<dbReference type="Gramene" id="TraesNOR2A03G00742910.1">
    <property type="protein sequence ID" value="TraesNOR2A03G00742910.1"/>
    <property type="gene ID" value="TraesNOR2A03G00742910"/>
</dbReference>
<name>A0A3B6B0X5_WHEAT</name>
<dbReference type="Gramene" id="TraesCAD_scaffold_054242_01G000100.1">
    <property type="protein sequence ID" value="TraesCAD_scaffold_054242_01G000100.1"/>
    <property type="gene ID" value="TraesCAD_scaffold_054242_01G000100"/>
</dbReference>
<dbReference type="Gramene" id="TraesJAG2A03G00733290.1">
    <property type="protein sequence ID" value="TraesJAG2A03G00733290.1"/>
    <property type="gene ID" value="TraesJAG2A03G00733290"/>
</dbReference>
<feature type="compositionally biased region" description="Basic and acidic residues" evidence="1">
    <location>
        <begin position="61"/>
        <end position="71"/>
    </location>
</feature>
<keyword evidence="3" id="KW-1185">Reference proteome</keyword>
<dbReference type="Gramene" id="TraesLAC2A03G00736900.1">
    <property type="protein sequence ID" value="TraesLAC2A03G00736900.1"/>
    <property type="gene ID" value="TraesLAC2A03G00736900"/>
</dbReference>
<dbReference type="OMA" id="RRQAPQM"/>
<dbReference type="EnsemblPlants" id="TraesCS2A02G323600.1">
    <property type="protein sequence ID" value="TraesCS2A02G323600.1"/>
    <property type="gene ID" value="TraesCS2A02G323600"/>
</dbReference>
<reference evidence="2" key="1">
    <citation type="submission" date="2018-08" db="EMBL/GenBank/DDBJ databases">
        <authorList>
            <person name="Rossello M."/>
        </authorList>
    </citation>
    <scope>NUCLEOTIDE SEQUENCE [LARGE SCALE GENOMIC DNA]</scope>
    <source>
        <strain evidence="2">cv. Chinese Spring</strain>
    </source>
</reference>
<dbReference type="Gramene" id="TraesARI2A03G00740720.1">
    <property type="protein sequence ID" value="TraesARI2A03G00740720.1"/>
    <property type="gene ID" value="TraesARI2A03G00740720"/>
</dbReference>
<accession>A0A3B6B0X5</accession>
<dbReference type="Gramene" id="TraesCS2A02G323600.1">
    <property type="protein sequence ID" value="TraesCS2A02G323600.1"/>
    <property type="gene ID" value="TraesCS2A02G323600"/>
</dbReference>
<proteinExistence type="predicted"/>
<evidence type="ECO:0000313" key="2">
    <source>
        <dbReference type="EnsemblPlants" id="TraesCS2A02G323600.1"/>
    </source>
</evidence>
<dbReference type="Gramene" id="TraesJUL2A03G00737930.1">
    <property type="protein sequence ID" value="TraesJUL2A03G00737930.1"/>
    <property type="gene ID" value="TraesJUL2A03G00737930"/>
</dbReference>
<dbReference type="Gramene" id="TraesSYM2A03G00740640.1">
    <property type="protein sequence ID" value="TraesSYM2A03G00740640.1"/>
    <property type="gene ID" value="TraesSYM2A03G00740640"/>
</dbReference>